<proteinExistence type="predicted"/>
<accession>A0A371BFT0</accession>
<dbReference type="AlphaFoldDB" id="A0A371BFT0"/>
<gene>
    <name evidence="1" type="ORF">DXH95_03180</name>
</gene>
<dbReference type="RefSeq" id="WP_115547997.1">
    <property type="nucleotide sequence ID" value="NZ_QRGP01000001.1"/>
</dbReference>
<dbReference type="Proteomes" id="UP000263833">
    <property type="component" value="Unassembled WGS sequence"/>
</dbReference>
<protein>
    <submittedName>
        <fullName evidence="1">Uncharacterized protein</fullName>
    </submittedName>
</protein>
<evidence type="ECO:0000313" key="1">
    <source>
        <dbReference type="EMBL" id="RDV06444.1"/>
    </source>
</evidence>
<keyword evidence="2" id="KW-1185">Reference proteome</keyword>
<sequence length="66" mass="7062">MLKLRRYLPDPPLILRRVGADNRLAAQAQRSALPALPAIVAVGQKGNDGFSDDYDPGDLAAIFNSA</sequence>
<organism evidence="1 2">
    <name type="scientific">Sphingorhabdus pulchriflava</name>
    <dbReference type="NCBI Taxonomy" id="2292257"/>
    <lineage>
        <taxon>Bacteria</taxon>
        <taxon>Pseudomonadati</taxon>
        <taxon>Pseudomonadota</taxon>
        <taxon>Alphaproteobacteria</taxon>
        <taxon>Sphingomonadales</taxon>
        <taxon>Sphingomonadaceae</taxon>
        <taxon>Sphingorhabdus</taxon>
    </lineage>
</organism>
<evidence type="ECO:0000313" key="2">
    <source>
        <dbReference type="Proteomes" id="UP000263833"/>
    </source>
</evidence>
<reference evidence="2" key="1">
    <citation type="submission" date="2018-08" db="EMBL/GenBank/DDBJ databases">
        <authorList>
            <person name="Kim S.-J."/>
            <person name="Jung G.-Y."/>
        </authorList>
    </citation>
    <scope>NUCLEOTIDE SEQUENCE [LARGE SCALE GENOMIC DNA]</scope>
    <source>
        <strain evidence="2">GY_G</strain>
    </source>
</reference>
<dbReference type="EMBL" id="QRGP01000001">
    <property type="protein sequence ID" value="RDV06444.1"/>
    <property type="molecule type" value="Genomic_DNA"/>
</dbReference>
<comment type="caution">
    <text evidence="1">The sequence shown here is derived from an EMBL/GenBank/DDBJ whole genome shotgun (WGS) entry which is preliminary data.</text>
</comment>
<name>A0A371BFT0_9SPHN</name>